<dbReference type="InterPro" id="IPR022666">
    <property type="entry name" value="Ribosomal_uL2_RNA-bd_dom"/>
</dbReference>
<dbReference type="SUPFAM" id="SSF50249">
    <property type="entry name" value="Nucleic acid-binding proteins"/>
    <property type="match status" value="1"/>
</dbReference>
<keyword evidence="2 4" id="KW-0689">Ribosomal protein</keyword>
<dbReference type="Gene3D" id="2.30.30.30">
    <property type="match status" value="1"/>
</dbReference>
<feature type="compositionally biased region" description="Basic residues" evidence="5">
    <location>
        <begin position="255"/>
        <end position="276"/>
    </location>
</feature>
<dbReference type="InterPro" id="IPR005880">
    <property type="entry name" value="Ribosomal_uL2_bac/org-type"/>
</dbReference>
<name>A0ABX2T1M6_9BACL</name>
<dbReference type="Gene3D" id="2.40.50.140">
    <property type="entry name" value="Nucleic acid-binding proteins"/>
    <property type="match status" value="1"/>
</dbReference>
<evidence type="ECO:0000256" key="1">
    <source>
        <dbReference type="ARBA" id="ARBA00005636"/>
    </source>
</evidence>
<dbReference type="PANTHER" id="PTHR13691">
    <property type="entry name" value="RIBOSOMAL PROTEIN L2"/>
    <property type="match status" value="1"/>
</dbReference>
<dbReference type="NCBIfam" id="TIGR01171">
    <property type="entry name" value="rplB_bact"/>
    <property type="match status" value="1"/>
</dbReference>
<evidence type="ECO:0000313" key="9">
    <source>
        <dbReference type="Proteomes" id="UP000531840"/>
    </source>
</evidence>
<gene>
    <name evidence="4 8" type="primary">rplB</name>
    <name evidence="8" type="ORF">HZY85_03895</name>
</gene>
<keyword evidence="4" id="KW-0694">RNA-binding</keyword>
<dbReference type="InterPro" id="IPR002171">
    <property type="entry name" value="Ribosomal_uL2"/>
</dbReference>
<dbReference type="SMART" id="SM01383">
    <property type="entry name" value="Ribosomal_L2"/>
    <property type="match status" value="1"/>
</dbReference>
<dbReference type="PROSITE" id="PS00467">
    <property type="entry name" value="RIBOSOMAL_L2"/>
    <property type="match status" value="1"/>
</dbReference>
<proteinExistence type="inferred from homology"/>
<keyword evidence="4" id="KW-0699">rRNA-binding</keyword>
<keyword evidence="9" id="KW-1185">Reference proteome</keyword>
<dbReference type="InterPro" id="IPR012340">
    <property type="entry name" value="NA-bd_OB-fold"/>
</dbReference>
<dbReference type="EMBL" id="JACBYF010000005">
    <property type="protein sequence ID" value="NYS47339.1"/>
    <property type="molecule type" value="Genomic_DNA"/>
</dbReference>
<keyword evidence="3 4" id="KW-0687">Ribonucleoprotein</keyword>
<protein>
    <recommendedName>
        <fullName evidence="4">Large ribosomal subunit protein uL2</fullName>
    </recommendedName>
</protein>
<evidence type="ECO:0000259" key="6">
    <source>
        <dbReference type="SMART" id="SM01382"/>
    </source>
</evidence>
<evidence type="ECO:0000256" key="3">
    <source>
        <dbReference type="ARBA" id="ARBA00023274"/>
    </source>
</evidence>
<accession>A0ABX2T1M6</accession>
<dbReference type="Proteomes" id="UP000531840">
    <property type="component" value="Unassembled WGS sequence"/>
</dbReference>
<comment type="function">
    <text evidence="4">One of the primary rRNA binding proteins. Required for association of the 30S and 50S subunits to form the 70S ribosome, for tRNA binding and peptide bond formation. It has been suggested to have peptidyltransferase activity; this is somewhat controversial. Makes several contacts with the 16S rRNA in the 70S ribosome.</text>
</comment>
<dbReference type="InterPro" id="IPR008991">
    <property type="entry name" value="Translation_prot_SH3-like_sf"/>
</dbReference>
<evidence type="ECO:0000313" key="8">
    <source>
        <dbReference type="EMBL" id="NYS47339.1"/>
    </source>
</evidence>
<reference evidence="8 9" key="1">
    <citation type="submission" date="2020-07" db="EMBL/GenBank/DDBJ databases">
        <title>MOT database genomes.</title>
        <authorList>
            <person name="Joseph S."/>
            <person name="Aduse-Opoku J."/>
            <person name="Hashim A."/>
            <person name="Wade W."/>
            <person name="Curtis M."/>
        </authorList>
    </citation>
    <scope>NUCLEOTIDE SEQUENCE [LARGE SCALE GENOMIC DNA]</scope>
    <source>
        <strain evidence="8 9">CIP 106318</strain>
    </source>
</reference>
<feature type="region of interest" description="Disordered" evidence="5">
    <location>
        <begin position="36"/>
        <end position="56"/>
    </location>
</feature>
<evidence type="ECO:0000259" key="7">
    <source>
        <dbReference type="SMART" id="SM01383"/>
    </source>
</evidence>
<feature type="region of interest" description="Disordered" evidence="5">
    <location>
        <begin position="218"/>
        <end position="276"/>
    </location>
</feature>
<dbReference type="GO" id="GO:0005840">
    <property type="term" value="C:ribosome"/>
    <property type="evidence" value="ECO:0007669"/>
    <property type="project" value="UniProtKB-KW"/>
</dbReference>
<evidence type="ECO:0000256" key="4">
    <source>
        <dbReference type="HAMAP-Rule" id="MF_01320"/>
    </source>
</evidence>
<dbReference type="SUPFAM" id="SSF50104">
    <property type="entry name" value="Translation proteins SH3-like domain"/>
    <property type="match status" value="1"/>
</dbReference>
<evidence type="ECO:0000256" key="5">
    <source>
        <dbReference type="SAM" id="MobiDB-lite"/>
    </source>
</evidence>
<feature type="domain" description="Large ribosomal subunit protein uL2 C-terminal" evidence="6">
    <location>
        <begin position="124"/>
        <end position="253"/>
    </location>
</feature>
<dbReference type="InterPro" id="IPR022671">
    <property type="entry name" value="Ribosomal_uL2_CS"/>
</dbReference>
<dbReference type="InterPro" id="IPR014726">
    <property type="entry name" value="Ribosomal_uL2_dom3"/>
</dbReference>
<comment type="caution">
    <text evidence="8">The sequence shown here is derived from an EMBL/GenBank/DDBJ whole genome shotgun (WGS) entry which is preliminary data.</text>
</comment>
<dbReference type="RefSeq" id="WP_179941092.1">
    <property type="nucleotide sequence ID" value="NZ_JACBYF010000005.1"/>
</dbReference>
<dbReference type="PIRSF" id="PIRSF002158">
    <property type="entry name" value="Ribosomal_L2"/>
    <property type="match status" value="1"/>
</dbReference>
<comment type="subunit">
    <text evidence="4">Part of the 50S ribosomal subunit. Forms a bridge to the 30S subunit in the 70S ribosome.</text>
</comment>
<comment type="similarity">
    <text evidence="1 4">Belongs to the universal ribosomal protein uL2 family.</text>
</comment>
<dbReference type="PANTHER" id="PTHR13691:SF5">
    <property type="entry name" value="LARGE RIBOSOMAL SUBUNIT PROTEIN UL2M"/>
    <property type="match status" value="1"/>
</dbReference>
<organism evidence="8 9">
    <name type="scientific">Gemelliphila palaticanis</name>
    <dbReference type="NCBI Taxonomy" id="81950"/>
    <lineage>
        <taxon>Bacteria</taxon>
        <taxon>Bacillati</taxon>
        <taxon>Bacillota</taxon>
        <taxon>Bacilli</taxon>
        <taxon>Bacillales</taxon>
        <taxon>Gemellaceae</taxon>
        <taxon>Gemelliphila</taxon>
    </lineage>
</organism>
<evidence type="ECO:0000256" key="2">
    <source>
        <dbReference type="ARBA" id="ARBA00022980"/>
    </source>
</evidence>
<dbReference type="Gene3D" id="4.10.950.10">
    <property type="entry name" value="Ribosomal protein L2, domain 3"/>
    <property type="match status" value="1"/>
</dbReference>
<dbReference type="SMART" id="SM01382">
    <property type="entry name" value="Ribosomal_L2_C"/>
    <property type="match status" value="1"/>
</dbReference>
<dbReference type="HAMAP" id="MF_01320_B">
    <property type="entry name" value="Ribosomal_uL2_B"/>
    <property type="match status" value="1"/>
</dbReference>
<sequence>MAIKVYKAITNGRRNMTSLDFAEITASKPEKSLLAPLPKKAGRNNQGKITVRHNGGGHKKQYRIIDFKRNKDNVPAKVATVEYDPNRSANIALLHYADGEKRYIIAPKELVVGQVVVSGQEVDIKVGNALPLANIPVGTLIHNIELKPGKGGQLVRSAGASAQVLGKEGKYVLVRLKSGEVRMILATCRATIGEVGNEQHGLVNIGKAGRTRWLGKRPTVRGSVMNPNDHPHGGGEGRTSIGRKSPMSPWGKPTLGKKTRSKKARSNKFIVRARNK</sequence>
<dbReference type="Pfam" id="PF03947">
    <property type="entry name" value="Ribosomal_L2_C"/>
    <property type="match status" value="1"/>
</dbReference>
<feature type="domain" description="Large ribosomal subunit protein uL2 RNA-binding" evidence="7">
    <location>
        <begin position="42"/>
        <end position="118"/>
    </location>
</feature>
<dbReference type="InterPro" id="IPR014722">
    <property type="entry name" value="Rib_uL2_dom2"/>
</dbReference>
<dbReference type="Pfam" id="PF00181">
    <property type="entry name" value="Ribosomal_L2_N"/>
    <property type="match status" value="1"/>
</dbReference>
<dbReference type="InterPro" id="IPR022669">
    <property type="entry name" value="Ribosomal_uL2_C"/>
</dbReference>